<evidence type="ECO:0000313" key="2">
    <source>
        <dbReference type="Proteomes" id="UP001266305"/>
    </source>
</evidence>
<protein>
    <submittedName>
        <fullName evidence="1">Uncharacterized protein</fullName>
    </submittedName>
</protein>
<name>A0ABQ9VEQ5_SAGOE</name>
<sequence length="143" mass="15865">MTLARMSHRLWNLEDQRELPETSWENNNYGSLCGRSPRTPGLGKWRGGLQALGLREDESIKTDGKVNRGYSVRASHCRQERHVWVMGKWSCGTSQQPEDAVPAVSCPVSFYEAQQMGKFANRNHLSAAGLVVGFPFNSGARGG</sequence>
<gene>
    <name evidence="1" type="ORF">P7K49_012811</name>
</gene>
<evidence type="ECO:0000313" key="1">
    <source>
        <dbReference type="EMBL" id="KAK2107646.1"/>
    </source>
</evidence>
<keyword evidence="2" id="KW-1185">Reference proteome</keyword>
<proteinExistence type="predicted"/>
<reference evidence="1 2" key="1">
    <citation type="submission" date="2023-05" db="EMBL/GenBank/DDBJ databases">
        <title>B98-5 Cell Line De Novo Hybrid Assembly: An Optical Mapping Approach.</title>
        <authorList>
            <person name="Kananen K."/>
            <person name="Auerbach J.A."/>
            <person name="Kautto E."/>
            <person name="Blachly J.S."/>
        </authorList>
    </citation>
    <scope>NUCLEOTIDE SEQUENCE [LARGE SCALE GENOMIC DNA]</scope>
    <source>
        <strain evidence="1">B95-8</strain>
        <tissue evidence="1">Cell line</tissue>
    </source>
</reference>
<organism evidence="1 2">
    <name type="scientific">Saguinus oedipus</name>
    <name type="common">Cotton-top tamarin</name>
    <name type="synonym">Oedipomidas oedipus</name>
    <dbReference type="NCBI Taxonomy" id="9490"/>
    <lineage>
        <taxon>Eukaryota</taxon>
        <taxon>Metazoa</taxon>
        <taxon>Chordata</taxon>
        <taxon>Craniata</taxon>
        <taxon>Vertebrata</taxon>
        <taxon>Euteleostomi</taxon>
        <taxon>Mammalia</taxon>
        <taxon>Eutheria</taxon>
        <taxon>Euarchontoglires</taxon>
        <taxon>Primates</taxon>
        <taxon>Haplorrhini</taxon>
        <taxon>Platyrrhini</taxon>
        <taxon>Cebidae</taxon>
        <taxon>Callitrichinae</taxon>
        <taxon>Saguinus</taxon>
    </lineage>
</organism>
<accession>A0ABQ9VEQ5</accession>
<dbReference type="EMBL" id="JASSZA010000006">
    <property type="protein sequence ID" value="KAK2107646.1"/>
    <property type="molecule type" value="Genomic_DNA"/>
</dbReference>
<dbReference type="Proteomes" id="UP001266305">
    <property type="component" value="Unassembled WGS sequence"/>
</dbReference>
<comment type="caution">
    <text evidence="1">The sequence shown here is derived from an EMBL/GenBank/DDBJ whole genome shotgun (WGS) entry which is preliminary data.</text>
</comment>